<dbReference type="PANTHER" id="PTHR13132">
    <property type="entry name" value="ALPHA- 1,6 -FUCOSYLTRANSFERASE"/>
    <property type="match status" value="1"/>
</dbReference>
<keyword evidence="2" id="KW-1133">Transmembrane helix</keyword>
<dbReference type="GO" id="GO:0006487">
    <property type="term" value="P:protein N-linked glycosylation"/>
    <property type="evidence" value="ECO:0007669"/>
    <property type="project" value="TreeGrafter"/>
</dbReference>
<dbReference type="GO" id="GO:0046921">
    <property type="term" value="F:alpha-(1-&gt;6)-fucosyltransferase activity"/>
    <property type="evidence" value="ECO:0007669"/>
    <property type="project" value="TreeGrafter"/>
</dbReference>
<dbReference type="PANTHER" id="PTHR13132:SF29">
    <property type="entry name" value="ALPHA-(1,6)-FUCOSYLTRANSFERASE"/>
    <property type="match status" value="1"/>
</dbReference>
<dbReference type="EMBL" id="KN847545">
    <property type="protein sequence ID" value="KIW03390.1"/>
    <property type="molecule type" value="Genomic_DNA"/>
</dbReference>
<dbReference type="HOGENOM" id="CLU_035511_0_0_1"/>
<name>A0A0D2A9V7_9PEZI</name>
<feature type="region of interest" description="Disordered" evidence="1">
    <location>
        <begin position="1"/>
        <end position="37"/>
    </location>
</feature>
<dbReference type="GeneID" id="27313570"/>
<evidence type="ECO:0000256" key="1">
    <source>
        <dbReference type="SAM" id="MobiDB-lite"/>
    </source>
</evidence>
<keyword evidence="4" id="KW-1185">Reference proteome</keyword>
<keyword evidence="2" id="KW-0472">Membrane</keyword>
<sequence>MEKKFNRNNLSVSSTASTASDNSSSSTSSISPGLSPRKSLLSPSEFLIAESPPPSPGLPSLIPRHGKKSHTSILWKLRRVIYVFGALSVLTWLALRTVFYSSGASGPLNGDYEIVSADSLPEEPSAVMLSDSRGRQKWTVSIPPHHSFPLLPSQYHEICQQAEHISNELNPSRRKKRHFGYYEKDSYFVDVAEAQKQGLLPDINREGKIGETAIPDDPISGRRPCGKSLTYVMETSDAGMGNTLLGLWMAYGLAKQEGRAFFIDDTRWPYGNYSQYFTLPRHPNCLPPSATQRLPCPHSARHLVVSAATFPFTFGPSFAEQFTDHRKSTETLRRKPMFDLLRAGYEELFHLADEGDAEYVLQKTEGAFKKVRKAGGTNVGLHIRRGDLHPWEYQYEKDYLPITRYMDEVRQILIDKYEHDDHDHDEDDDLPEDGKIYVNGQPLVAGKVPEDEETRVRITPKKKNKRSKLNGTGLVPRHGAPGLMASQVYLASDDADVYSAPEVSRAVRAQDRIVLASKSVLEAAQGGRTNPWIDEVHGWEGGFYRDQFFGLGRPDGDRIKHMSRWKALPGSPPERDAASSLEFPRVDGVLLEDDSPDYLNPPGEAALALRQLVGRAYLMDLAVLSQSDAIVCAVSASACRLLAVMLGWDKAVLEKKWVNVDGGFGWRGLVVPE</sequence>
<proteinExistence type="predicted"/>
<dbReference type="RefSeq" id="XP_016213259.1">
    <property type="nucleotide sequence ID" value="XM_016359120.1"/>
</dbReference>
<feature type="compositionally biased region" description="Low complexity" evidence="1">
    <location>
        <begin position="11"/>
        <end position="31"/>
    </location>
</feature>
<dbReference type="OrthoDB" id="2392789at2759"/>
<organism evidence="3 4">
    <name type="scientific">Verruconis gallopava</name>
    <dbReference type="NCBI Taxonomy" id="253628"/>
    <lineage>
        <taxon>Eukaryota</taxon>
        <taxon>Fungi</taxon>
        <taxon>Dikarya</taxon>
        <taxon>Ascomycota</taxon>
        <taxon>Pezizomycotina</taxon>
        <taxon>Dothideomycetes</taxon>
        <taxon>Pleosporomycetidae</taxon>
        <taxon>Venturiales</taxon>
        <taxon>Sympoventuriaceae</taxon>
        <taxon>Verruconis</taxon>
    </lineage>
</organism>
<evidence type="ECO:0000313" key="4">
    <source>
        <dbReference type="Proteomes" id="UP000053259"/>
    </source>
</evidence>
<protein>
    <submittedName>
        <fullName evidence="3">Uncharacterized protein</fullName>
    </submittedName>
</protein>
<dbReference type="Proteomes" id="UP000053259">
    <property type="component" value="Unassembled WGS sequence"/>
</dbReference>
<evidence type="ECO:0000313" key="3">
    <source>
        <dbReference type="EMBL" id="KIW03390.1"/>
    </source>
</evidence>
<accession>A0A0D2A9V7</accession>
<dbReference type="InParanoid" id="A0A0D2A9V7"/>
<dbReference type="VEuPathDB" id="FungiDB:PV09_05597"/>
<dbReference type="AlphaFoldDB" id="A0A0D2A9V7"/>
<feature type="transmembrane region" description="Helical" evidence="2">
    <location>
        <begin position="80"/>
        <end position="99"/>
    </location>
</feature>
<gene>
    <name evidence="3" type="ORF">PV09_05597</name>
</gene>
<keyword evidence="2" id="KW-0812">Transmembrane</keyword>
<reference evidence="3 4" key="1">
    <citation type="submission" date="2015-01" db="EMBL/GenBank/DDBJ databases">
        <title>The Genome Sequence of Ochroconis gallopava CBS43764.</title>
        <authorList>
            <consortium name="The Broad Institute Genomics Platform"/>
            <person name="Cuomo C."/>
            <person name="de Hoog S."/>
            <person name="Gorbushina A."/>
            <person name="Stielow B."/>
            <person name="Teixiera M."/>
            <person name="Abouelleil A."/>
            <person name="Chapman S.B."/>
            <person name="Priest M."/>
            <person name="Young S.K."/>
            <person name="Wortman J."/>
            <person name="Nusbaum C."/>
            <person name="Birren B."/>
        </authorList>
    </citation>
    <scope>NUCLEOTIDE SEQUENCE [LARGE SCALE GENOMIC DNA]</scope>
    <source>
        <strain evidence="3 4">CBS 43764</strain>
    </source>
</reference>
<evidence type="ECO:0000256" key="2">
    <source>
        <dbReference type="SAM" id="Phobius"/>
    </source>
</evidence>